<feature type="transmembrane region" description="Helical" evidence="9">
    <location>
        <begin position="39"/>
        <end position="66"/>
    </location>
</feature>
<evidence type="ECO:0000256" key="8">
    <source>
        <dbReference type="SAM" id="MobiDB-lite"/>
    </source>
</evidence>
<feature type="transmembrane region" description="Helical" evidence="9">
    <location>
        <begin position="440"/>
        <end position="462"/>
    </location>
</feature>
<feature type="transmembrane region" description="Helical" evidence="9">
    <location>
        <begin position="474"/>
        <end position="496"/>
    </location>
</feature>
<evidence type="ECO:0000256" key="6">
    <source>
        <dbReference type="ARBA" id="ARBA00022989"/>
    </source>
</evidence>
<keyword evidence="5" id="KW-0573">Peptidoglycan synthesis</keyword>
<feature type="transmembrane region" description="Helical" evidence="9">
    <location>
        <begin position="380"/>
        <end position="399"/>
    </location>
</feature>
<feature type="region of interest" description="Disordered" evidence="8">
    <location>
        <begin position="1"/>
        <end position="26"/>
    </location>
</feature>
<keyword evidence="2" id="KW-1003">Cell membrane</keyword>
<feature type="transmembrane region" description="Helical" evidence="9">
    <location>
        <begin position="190"/>
        <end position="213"/>
    </location>
</feature>
<gene>
    <name evidence="10" type="ORF">Alo02nite_63710</name>
</gene>
<keyword evidence="7 9" id="KW-0472">Membrane</keyword>
<evidence type="ECO:0000256" key="5">
    <source>
        <dbReference type="ARBA" id="ARBA00022984"/>
    </source>
</evidence>
<dbReference type="Proteomes" id="UP000631312">
    <property type="component" value="Unassembled WGS sequence"/>
</dbReference>
<feature type="transmembrane region" description="Helical" evidence="9">
    <location>
        <begin position="123"/>
        <end position="145"/>
    </location>
</feature>
<evidence type="ECO:0000256" key="3">
    <source>
        <dbReference type="ARBA" id="ARBA00022692"/>
    </source>
</evidence>
<feature type="transmembrane region" description="Helical" evidence="9">
    <location>
        <begin position="309"/>
        <end position="326"/>
    </location>
</feature>
<dbReference type="PANTHER" id="PTHR47019">
    <property type="entry name" value="LIPID II FLIPPASE MURJ"/>
    <property type="match status" value="1"/>
</dbReference>
<proteinExistence type="predicted"/>
<keyword evidence="3 9" id="KW-0812">Transmembrane</keyword>
<evidence type="ECO:0000313" key="10">
    <source>
        <dbReference type="EMBL" id="GIE43473.1"/>
    </source>
</evidence>
<dbReference type="InterPro" id="IPR004268">
    <property type="entry name" value="MurJ"/>
</dbReference>
<evidence type="ECO:0000256" key="9">
    <source>
        <dbReference type="SAM" id="Phobius"/>
    </source>
</evidence>
<feature type="transmembrane region" description="Helical" evidence="9">
    <location>
        <begin position="165"/>
        <end position="183"/>
    </location>
</feature>
<accession>A0ABQ4AR64</accession>
<feature type="transmembrane region" description="Helical" evidence="9">
    <location>
        <begin position="233"/>
        <end position="253"/>
    </location>
</feature>
<sequence length="552" mass="55978">MAAGRRRTRPPATGVTKPSETGAAPARVSTHLRGTGARLAGAAALISVLTILARLAGFGRTAVFFYTVGDDSLADVYLATNLVPNIVFELAAGGALASLVVPLLAGAVAAGDRRRVDRVVSALLTWVIVLTVPLAVLVFLISGPITGLFDIAPEHHEVAARMLRVFAPQLPLYGIGIVLTGVLQAHHRFAWPVIAPLLSSVVVMTAYLTYAGIDGVGSDFAGLSRAGELTLSVGTTLGVVALSLCLLIPVSRLRLRLRPSLRFPGGEGRQAVRLGWAGAVTVGAQQVVAALIVVFAARQMAPYSGAQTLFLLPWAVLAVPLATAVYPRLSAAASEGDETGYAASLSATARSVVLLAGFGTAALAGLAIPMTRLMEVPDAVPGVVGFAPGLLGYALFALLSRALYARGATVAAAVASAVGWLTAGAAVIVATAVADGPREVYGLGLANAVGMSVTGLLLVLAVRRHAGRAALAGLGRAGAAAVVAAAVAGLAGWGVVRALEATVWPTPGVFGSIVAGMLGGAVVAGVFAALAFVLDRRDIGPLVSTLGRRLRR</sequence>
<feature type="transmembrane region" description="Helical" evidence="9">
    <location>
        <begin position="411"/>
        <end position="434"/>
    </location>
</feature>
<evidence type="ECO:0000256" key="1">
    <source>
        <dbReference type="ARBA" id="ARBA00004651"/>
    </source>
</evidence>
<dbReference type="Pfam" id="PF03023">
    <property type="entry name" value="MurJ"/>
    <property type="match status" value="1"/>
</dbReference>
<comment type="subcellular location">
    <subcellularLocation>
        <location evidence="1">Cell membrane</location>
        <topology evidence="1">Multi-pass membrane protein</topology>
    </subcellularLocation>
</comment>
<protein>
    <submittedName>
        <fullName evidence="10">Membrane protein</fullName>
    </submittedName>
</protein>
<evidence type="ECO:0000256" key="4">
    <source>
        <dbReference type="ARBA" id="ARBA00022960"/>
    </source>
</evidence>
<dbReference type="EMBL" id="BOMP01000106">
    <property type="protein sequence ID" value="GIE43473.1"/>
    <property type="molecule type" value="Genomic_DNA"/>
</dbReference>
<dbReference type="InterPro" id="IPR051050">
    <property type="entry name" value="Lipid_II_flippase_MurJ/MviN"/>
</dbReference>
<dbReference type="PANTHER" id="PTHR47019:SF1">
    <property type="entry name" value="LIPID II FLIPPASE MURJ"/>
    <property type="match status" value="1"/>
</dbReference>
<feature type="transmembrane region" description="Helical" evidence="9">
    <location>
        <begin position="274"/>
        <end position="297"/>
    </location>
</feature>
<name>A0ABQ4AR64_9ACTN</name>
<evidence type="ECO:0000313" key="11">
    <source>
        <dbReference type="Proteomes" id="UP000631312"/>
    </source>
</evidence>
<feature type="transmembrane region" description="Helical" evidence="9">
    <location>
        <begin position="86"/>
        <end position="111"/>
    </location>
</feature>
<keyword evidence="11" id="KW-1185">Reference proteome</keyword>
<keyword evidence="6 9" id="KW-1133">Transmembrane helix</keyword>
<reference evidence="10 11" key="1">
    <citation type="submission" date="2021-01" db="EMBL/GenBank/DDBJ databases">
        <title>Whole genome shotgun sequence of Actinoplanes lobatus NBRC 12513.</title>
        <authorList>
            <person name="Komaki H."/>
            <person name="Tamura T."/>
        </authorList>
    </citation>
    <scope>NUCLEOTIDE SEQUENCE [LARGE SCALE GENOMIC DNA]</scope>
    <source>
        <strain evidence="10 11">NBRC 12513</strain>
    </source>
</reference>
<keyword evidence="4" id="KW-0133">Cell shape</keyword>
<evidence type="ECO:0000256" key="2">
    <source>
        <dbReference type="ARBA" id="ARBA00022475"/>
    </source>
</evidence>
<feature type="transmembrane region" description="Helical" evidence="9">
    <location>
        <begin position="347"/>
        <end position="368"/>
    </location>
</feature>
<comment type="caution">
    <text evidence="10">The sequence shown here is derived from an EMBL/GenBank/DDBJ whole genome shotgun (WGS) entry which is preliminary data.</text>
</comment>
<evidence type="ECO:0000256" key="7">
    <source>
        <dbReference type="ARBA" id="ARBA00023136"/>
    </source>
</evidence>
<organism evidence="10 11">
    <name type="scientific">Actinoplanes lobatus</name>
    <dbReference type="NCBI Taxonomy" id="113568"/>
    <lineage>
        <taxon>Bacteria</taxon>
        <taxon>Bacillati</taxon>
        <taxon>Actinomycetota</taxon>
        <taxon>Actinomycetes</taxon>
        <taxon>Micromonosporales</taxon>
        <taxon>Micromonosporaceae</taxon>
        <taxon>Actinoplanes</taxon>
    </lineage>
</organism>
<dbReference type="PRINTS" id="PR01806">
    <property type="entry name" value="VIRFACTRMVIN"/>
</dbReference>
<feature type="transmembrane region" description="Helical" evidence="9">
    <location>
        <begin position="508"/>
        <end position="534"/>
    </location>
</feature>